<feature type="domain" description="Pyrrolo-quinoline quinone repeat" evidence="6">
    <location>
        <begin position="78"/>
        <end position="312"/>
    </location>
</feature>
<dbReference type="SMART" id="SM00564">
    <property type="entry name" value="PQQ"/>
    <property type="match status" value="7"/>
</dbReference>
<keyword evidence="4 7" id="KW-0449">Lipoprotein</keyword>
<dbReference type="Proteomes" id="UP000010809">
    <property type="component" value="Chromosome"/>
</dbReference>
<dbReference type="InterPro" id="IPR017687">
    <property type="entry name" value="BamB"/>
</dbReference>
<comment type="subcellular location">
    <subcellularLocation>
        <location evidence="4">Cell outer membrane</location>
        <topology evidence="4">Lipid-anchor</topology>
    </subcellularLocation>
</comment>
<evidence type="ECO:0000256" key="5">
    <source>
        <dbReference type="SAM" id="SignalP"/>
    </source>
</evidence>
<evidence type="ECO:0000256" key="3">
    <source>
        <dbReference type="ARBA" id="ARBA00023237"/>
    </source>
</evidence>
<dbReference type="PANTHER" id="PTHR34512:SF30">
    <property type="entry name" value="OUTER MEMBRANE PROTEIN ASSEMBLY FACTOR BAMB"/>
    <property type="match status" value="1"/>
</dbReference>
<evidence type="ECO:0000256" key="4">
    <source>
        <dbReference type="HAMAP-Rule" id="MF_00923"/>
    </source>
</evidence>
<reference evidence="7" key="1">
    <citation type="submission" date="2015-12" db="EMBL/GenBank/DDBJ databases">
        <authorList>
            <person name="Tikhonova T.V."/>
            <person name="Pavlov A.R."/>
            <person name="Beletsky A.V."/>
            <person name="Mardanov A.V."/>
            <person name="Sorokin D.Y."/>
            <person name="Ravin N.V."/>
            <person name="Popov V.O."/>
        </authorList>
    </citation>
    <scope>NUCLEOTIDE SEQUENCE</scope>
    <source>
        <strain evidence="7">DSM 14787</strain>
    </source>
</reference>
<dbReference type="NCBIfam" id="TIGR03300">
    <property type="entry name" value="assembly_YfgL"/>
    <property type="match status" value="1"/>
</dbReference>
<evidence type="ECO:0000313" key="7">
    <source>
        <dbReference type="EMBL" id="AGA32568.1"/>
    </source>
</evidence>
<feature type="chain" id="PRO_5009016581" description="Outer membrane protein assembly factor BamB" evidence="5">
    <location>
        <begin position="26"/>
        <end position="390"/>
    </location>
</feature>
<keyword evidence="8" id="KW-1185">Reference proteome</keyword>
<dbReference type="InterPro" id="IPR015943">
    <property type="entry name" value="WD40/YVTN_repeat-like_dom_sf"/>
</dbReference>
<dbReference type="HAMAP" id="MF_00923">
    <property type="entry name" value="OM_assembly_BamB"/>
    <property type="match status" value="1"/>
</dbReference>
<dbReference type="PANTHER" id="PTHR34512">
    <property type="entry name" value="CELL SURFACE PROTEIN"/>
    <property type="match status" value="1"/>
</dbReference>
<proteinExistence type="inferred from homology"/>
<evidence type="ECO:0000259" key="6">
    <source>
        <dbReference type="Pfam" id="PF13360"/>
    </source>
</evidence>
<dbReference type="InterPro" id="IPR002372">
    <property type="entry name" value="PQQ_rpt_dom"/>
</dbReference>
<keyword evidence="4" id="KW-0564">Palmitate</keyword>
<comment type="function">
    <text evidence="4">Part of the outer membrane protein assembly complex, which is involved in assembly and insertion of beta-barrel proteins into the outer membrane.</text>
</comment>
<dbReference type="KEGG" id="tni:TVNIR_0878"/>
<evidence type="ECO:0000256" key="1">
    <source>
        <dbReference type="ARBA" id="ARBA00022729"/>
    </source>
</evidence>
<dbReference type="AlphaFoldDB" id="L0DU61"/>
<dbReference type="GO" id="GO:0051205">
    <property type="term" value="P:protein insertion into membrane"/>
    <property type="evidence" value="ECO:0007669"/>
    <property type="project" value="UniProtKB-UniRule"/>
</dbReference>
<dbReference type="Pfam" id="PF13360">
    <property type="entry name" value="PQQ_2"/>
    <property type="match status" value="1"/>
</dbReference>
<dbReference type="GO" id="GO:0043165">
    <property type="term" value="P:Gram-negative-bacterium-type cell outer membrane assembly"/>
    <property type="evidence" value="ECO:0007669"/>
    <property type="project" value="UniProtKB-UniRule"/>
</dbReference>
<protein>
    <recommendedName>
        <fullName evidence="4">Outer membrane protein assembly factor BamB</fullName>
    </recommendedName>
</protein>
<keyword evidence="1 4" id="KW-0732">Signal</keyword>
<comment type="subunit">
    <text evidence="4">Part of the Bam complex.</text>
</comment>
<keyword evidence="3 4" id="KW-0998">Cell outer membrane</keyword>
<dbReference type="PATRIC" id="fig|1255043.3.peg.884"/>
<feature type="signal peptide" evidence="5">
    <location>
        <begin position="1"/>
        <end position="25"/>
    </location>
</feature>
<evidence type="ECO:0000256" key="2">
    <source>
        <dbReference type="ARBA" id="ARBA00023136"/>
    </source>
</evidence>
<name>L0DU61_THIND</name>
<organism evidence="7 8">
    <name type="scientific">Thioalkalivibrio nitratireducens (strain DSM 14787 / UNIQEM 213 / ALEN2)</name>
    <dbReference type="NCBI Taxonomy" id="1255043"/>
    <lineage>
        <taxon>Bacteria</taxon>
        <taxon>Pseudomonadati</taxon>
        <taxon>Pseudomonadota</taxon>
        <taxon>Gammaproteobacteria</taxon>
        <taxon>Chromatiales</taxon>
        <taxon>Ectothiorhodospiraceae</taxon>
        <taxon>Thioalkalivibrio</taxon>
    </lineage>
</organism>
<dbReference type="RefSeq" id="WP_015257711.1">
    <property type="nucleotide sequence ID" value="NC_019902.2"/>
</dbReference>
<dbReference type="GO" id="GO:0009279">
    <property type="term" value="C:cell outer membrane"/>
    <property type="evidence" value="ECO:0007669"/>
    <property type="project" value="UniProtKB-SubCell"/>
</dbReference>
<dbReference type="InterPro" id="IPR018391">
    <property type="entry name" value="PQQ_b-propeller_rpt"/>
</dbReference>
<accession>L0DU61</accession>
<dbReference type="eggNOG" id="COG1520">
    <property type="taxonomic scope" value="Bacteria"/>
</dbReference>
<dbReference type="SUPFAM" id="SSF50998">
    <property type="entry name" value="Quinoprotein alcohol dehydrogenase-like"/>
    <property type="match status" value="1"/>
</dbReference>
<sequence length="390" mass="41197">MISVALRLSLAAVLVLSLAACGLWSRDTTEPPAPLPEFAALGNPVTLWSRSIGGSGDRYLWQVQPGVTDRLVVAADARGRVTALDRDSGSPRWETRLRDVRISSGVGVGGGVAVVGTLDGEAIALNLDNGDEIWRAELSSEVLGISEVAGGLVVARTNDGRLHALDAASGSAQWTVLRTTPALSLRGAQVPLMLPGRVLASFDNGRMMMLGAGRGNALWEATLAVPSGRSDLERLIDADGHIPLYRGVAFAATYQGRLAAVALDSGDLIWAREFSSYQGGDIDPELETLVMTASDSHVWGLDPRNGGDLWQQRDLRLRGLTAPVVVGDQAVVGDYQGYLHWLSVRDGGIVARTRPGSGAIVSRPVLRDGVLYVLAANGQLSAVRARVGDD</sequence>
<dbReference type="STRING" id="1255043.TVNIR_0878"/>
<dbReference type="InterPro" id="IPR011047">
    <property type="entry name" value="Quinoprotein_ADH-like_sf"/>
</dbReference>
<evidence type="ECO:0000313" key="8">
    <source>
        <dbReference type="Proteomes" id="UP000010809"/>
    </source>
</evidence>
<dbReference type="PROSITE" id="PS51257">
    <property type="entry name" value="PROKAR_LIPOPROTEIN"/>
    <property type="match status" value="1"/>
</dbReference>
<dbReference type="EMBL" id="CP003989">
    <property type="protein sequence ID" value="AGA32568.1"/>
    <property type="molecule type" value="Genomic_DNA"/>
</dbReference>
<dbReference type="Gene3D" id="2.130.10.10">
    <property type="entry name" value="YVTN repeat-like/Quinoprotein amine dehydrogenase"/>
    <property type="match status" value="1"/>
</dbReference>
<dbReference type="HOGENOM" id="CLU_027480_0_1_6"/>
<keyword evidence="2 4" id="KW-0472">Membrane</keyword>
<gene>
    <name evidence="7" type="primary">yfgL [H]</name>
    <name evidence="4" type="synonym">bamB</name>
    <name evidence="7" type="ordered locus">TVNIR_0878</name>
</gene>
<comment type="similarity">
    <text evidence="4">Belongs to the BamB family.</text>
</comment>